<dbReference type="InterPro" id="IPR036271">
    <property type="entry name" value="Tet_transcr_reg_TetR-rel_C_sf"/>
</dbReference>
<feature type="domain" description="HTH tetR-type" evidence="5">
    <location>
        <begin position="9"/>
        <end position="69"/>
    </location>
</feature>
<sequence>MKVSKEQVQENRRRIVQTASTLFRERGFDGVGVADLMSAAGLTHGGFYKHFASKADLMAEAMRCGFMQSAEDAQGVTRDQFVAHYLSRQHRDGMGQGCVMASLGSDAARQSDAIKSEFAAGIENLLAIAKADGGETRADLIATLSQMVGALVLSRGCPDDSALADEILQVCRARLLPENGEAR</sequence>
<dbReference type="PATRIC" id="fig|1619313.3.peg.2359"/>
<dbReference type="PROSITE" id="PS50977">
    <property type="entry name" value="HTH_TETR_2"/>
    <property type="match status" value="1"/>
</dbReference>
<dbReference type="KEGG" id="ege:EM595_2268"/>
<feature type="DNA-binding region" description="H-T-H motif" evidence="4">
    <location>
        <begin position="32"/>
        <end position="51"/>
    </location>
</feature>
<dbReference type="SUPFAM" id="SSF46689">
    <property type="entry name" value="Homeodomain-like"/>
    <property type="match status" value="1"/>
</dbReference>
<dbReference type="Gene3D" id="1.10.357.10">
    <property type="entry name" value="Tetracycline Repressor, domain 2"/>
    <property type="match status" value="1"/>
</dbReference>
<evidence type="ECO:0000313" key="6">
    <source>
        <dbReference type="EMBL" id="CUU24501.1"/>
    </source>
</evidence>
<dbReference type="OrthoDB" id="9798857at2"/>
<evidence type="ECO:0000313" key="7">
    <source>
        <dbReference type="Proteomes" id="UP000059419"/>
    </source>
</evidence>
<dbReference type="GeneID" id="84612754"/>
<dbReference type="PRINTS" id="PR00455">
    <property type="entry name" value="HTHTETR"/>
</dbReference>
<evidence type="ECO:0000256" key="4">
    <source>
        <dbReference type="PROSITE-ProRule" id="PRU00335"/>
    </source>
</evidence>
<dbReference type="STRING" id="1619313.EM595_2268"/>
<dbReference type="Gene3D" id="1.10.10.60">
    <property type="entry name" value="Homeodomain-like"/>
    <property type="match status" value="1"/>
</dbReference>
<keyword evidence="2 4" id="KW-0238">DNA-binding</keyword>
<dbReference type="GO" id="GO:0003677">
    <property type="term" value="F:DNA binding"/>
    <property type="evidence" value="ECO:0007669"/>
    <property type="project" value="UniProtKB-UniRule"/>
</dbReference>
<evidence type="ECO:0000259" key="5">
    <source>
        <dbReference type="PROSITE" id="PS50977"/>
    </source>
</evidence>
<dbReference type="EMBL" id="LN907827">
    <property type="protein sequence ID" value="CUU24501.1"/>
    <property type="molecule type" value="Genomic_DNA"/>
</dbReference>
<reference evidence="7" key="1">
    <citation type="submission" date="2015-11" db="EMBL/GenBank/DDBJ databases">
        <authorList>
            <person name="Blom J."/>
        </authorList>
    </citation>
    <scope>NUCLEOTIDE SEQUENCE [LARGE SCALE GENOMIC DNA]</scope>
</reference>
<gene>
    <name evidence="6" type="ORF">EM595_2268</name>
</gene>
<dbReference type="InterPro" id="IPR009057">
    <property type="entry name" value="Homeodomain-like_sf"/>
</dbReference>
<dbReference type="RefSeq" id="WP_067431780.1">
    <property type="nucleotide sequence ID" value="NZ_CP073262.1"/>
</dbReference>
<dbReference type="PANTHER" id="PTHR47506">
    <property type="entry name" value="TRANSCRIPTIONAL REGULATORY PROTEIN"/>
    <property type="match status" value="1"/>
</dbReference>
<dbReference type="SUPFAM" id="SSF48498">
    <property type="entry name" value="Tetracyclin repressor-like, C-terminal domain"/>
    <property type="match status" value="1"/>
</dbReference>
<evidence type="ECO:0000256" key="3">
    <source>
        <dbReference type="ARBA" id="ARBA00023163"/>
    </source>
</evidence>
<keyword evidence="3" id="KW-0804">Transcription</keyword>
<dbReference type="Proteomes" id="UP000059419">
    <property type="component" value="Chromosome 1"/>
</dbReference>
<protein>
    <submittedName>
        <fullName evidence="6">Transcriptional regulator</fullName>
    </submittedName>
</protein>
<organism evidence="6 7">
    <name type="scientific">Duffyella gerundensis</name>
    <dbReference type="NCBI Taxonomy" id="1619313"/>
    <lineage>
        <taxon>Bacteria</taxon>
        <taxon>Pseudomonadati</taxon>
        <taxon>Pseudomonadota</taxon>
        <taxon>Gammaproteobacteria</taxon>
        <taxon>Enterobacterales</taxon>
        <taxon>Erwiniaceae</taxon>
        <taxon>Duffyella</taxon>
    </lineage>
</organism>
<accession>A0A0U5L612</accession>
<name>A0A0U5L612_9GAMM</name>
<dbReference type="InterPro" id="IPR001647">
    <property type="entry name" value="HTH_TetR"/>
</dbReference>
<keyword evidence="1" id="KW-0805">Transcription regulation</keyword>
<dbReference type="Pfam" id="PF00440">
    <property type="entry name" value="TetR_N"/>
    <property type="match status" value="1"/>
</dbReference>
<keyword evidence="7" id="KW-1185">Reference proteome</keyword>
<proteinExistence type="predicted"/>
<dbReference type="PANTHER" id="PTHR47506:SF7">
    <property type="entry name" value="TRANSCRIPTIONAL REGULATORY PROTEIN"/>
    <property type="match status" value="1"/>
</dbReference>
<dbReference type="AlphaFoldDB" id="A0A0U5L612"/>
<evidence type="ECO:0000256" key="2">
    <source>
        <dbReference type="ARBA" id="ARBA00023125"/>
    </source>
</evidence>
<evidence type="ECO:0000256" key="1">
    <source>
        <dbReference type="ARBA" id="ARBA00023015"/>
    </source>
</evidence>